<evidence type="ECO:0000256" key="2">
    <source>
        <dbReference type="SAM" id="SignalP"/>
    </source>
</evidence>
<keyword evidence="1" id="KW-0812">Transmembrane</keyword>
<comment type="caution">
    <text evidence="5">The sequence shown here is derived from an EMBL/GenBank/DDBJ whole genome shotgun (WGS) entry which is preliminary data.</text>
</comment>
<accession>A0ABR8LWY6</accession>
<name>A0ABR8LWY6_9FLAO</name>
<dbReference type="EMBL" id="JACXXH010000004">
    <property type="protein sequence ID" value="MBD3863604.1"/>
    <property type="molecule type" value="Genomic_DNA"/>
</dbReference>
<feature type="chain" id="PRO_5045125298" evidence="2">
    <location>
        <begin position="21"/>
        <end position="393"/>
    </location>
</feature>
<dbReference type="RefSeq" id="WP_191101333.1">
    <property type="nucleotide sequence ID" value="NZ_JACXXH010000004.1"/>
</dbReference>
<feature type="transmembrane region" description="Helical" evidence="1">
    <location>
        <begin position="283"/>
        <end position="305"/>
    </location>
</feature>
<protein>
    <submittedName>
        <fullName evidence="5">DUF4105 domain-containing protein</fullName>
    </submittedName>
</protein>
<organism evidence="5 6">
    <name type="scientific">Olleya marilimosa</name>
    <dbReference type="NCBI Taxonomy" id="272164"/>
    <lineage>
        <taxon>Bacteria</taxon>
        <taxon>Pseudomonadati</taxon>
        <taxon>Bacteroidota</taxon>
        <taxon>Flavobacteriia</taxon>
        <taxon>Flavobacteriales</taxon>
        <taxon>Flavobacteriaceae</taxon>
    </lineage>
</organism>
<dbReference type="Pfam" id="PF25221">
    <property type="entry name" value="5TMH_Lnb"/>
    <property type="match status" value="1"/>
</dbReference>
<feature type="transmembrane region" description="Helical" evidence="1">
    <location>
        <begin position="311"/>
        <end position="331"/>
    </location>
</feature>
<sequence>MRLFLYVVFLLSTTAGLSQSMPLPEDTTVSVITFGPGSNLNDAFGHNAIRIKSRVADIAYDFGRYNFDDPNFYLDFARGKLNYLQGKSNYKSLIAFYISENRTIKEQQLRLSQAETQQLYNYLEANYKKNQGAYLYDFFYDNCATKIRDVIETTLDGNLQYNLPKDYKEHTFRQLIDHNLNWNTWGSFGIDIALGSIIDRQATAREQLFLPEKVNQFFELATLKDSNKKLVTTSKTIFTKKGENENKNSFFLTSPLLLTMVLALVIIYLTYSDNKNKTRNKPLDLALFTITGLIGVLLFLLWFATDHTGTTYNYNLLWAFPLSLFCGLQILKTSPKKWFIAYIKFSILMLCLIVMHWTIGVQRFAPALAPLLIALAVRYIYLLRFYKLTENKA</sequence>
<gene>
    <name evidence="5" type="ORF">IEG06_09070</name>
</gene>
<evidence type="ECO:0000256" key="1">
    <source>
        <dbReference type="SAM" id="Phobius"/>
    </source>
</evidence>
<reference evidence="5 6" key="1">
    <citation type="submission" date="2020-09" db="EMBL/GenBank/DDBJ databases">
        <title>Bacillus nautilus sp. nov., Chryseoglobus crepusculi sp. nov, and Psychrobacter noctis sp. nov., isolated from deep-sea sponges from the equatorial Atlantic.</title>
        <authorList>
            <person name="Stennett H.L."/>
            <person name="Williams S.E."/>
        </authorList>
    </citation>
    <scope>NUCLEOTIDE SEQUENCE [LARGE SCALE GENOMIC DNA]</scope>
    <source>
        <strain evidence="5 6">28M-24</strain>
    </source>
</reference>
<evidence type="ECO:0000313" key="5">
    <source>
        <dbReference type="EMBL" id="MBD3863604.1"/>
    </source>
</evidence>
<dbReference type="InterPro" id="IPR057436">
    <property type="entry name" value="5TMH_Lnb"/>
</dbReference>
<feature type="transmembrane region" description="Helical" evidence="1">
    <location>
        <begin position="364"/>
        <end position="383"/>
    </location>
</feature>
<keyword evidence="1" id="KW-0472">Membrane</keyword>
<keyword evidence="1" id="KW-1133">Transmembrane helix</keyword>
<evidence type="ECO:0000259" key="4">
    <source>
        <dbReference type="Pfam" id="PF25221"/>
    </source>
</evidence>
<feature type="transmembrane region" description="Helical" evidence="1">
    <location>
        <begin position="338"/>
        <end position="358"/>
    </location>
</feature>
<evidence type="ECO:0000259" key="3">
    <source>
        <dbReference type="Pfam" id="PF13387"/>
    </source>
</evidence>
<feature type="domain" description="Lnb N-terminal periplasmic" evidence="3">
    <location>
        <begin position="26"/>
        <end position="169"/>
    </location>
</feature>
<evidence type="ECO:0000313" key="6">
    <source>
        <dbReference type="Proteomes" id="UP000627521"/>
    </source>
</evidence>
<proteinExistence type="predicted"/>
<keyword evidence="2" id="KW-0732">Signal</keyword>
<dbReference type="Pfam" id="PF13387">
    <property type="entry name" value="Lnb_N"/>
    <property type="match status" value="1"/>
</dbReference>
<keyword evidence="6" id="KW-1185">Reference proteome</keyword>
<dbReference type="InterPro" id="IPR025178">
    <property type="entry name" value="Lnb_N"/>
</dbReference>
<feature type="transmembrane region" description="Helical" evidence="1">
    <location>
        <begin position="250"/>
        <end position="271"/>
    </location>
</feature>
<dbReference type="Proteomes" id="UP000627521">
    <property type="component" value="Unassembled WGS sequence"/>
</dbReference>
<feature type="domain" description="Lnb-like transmembrane" evidence="4">
    <location>
        <begin position="248"/>
        <end position="386"/>
    </location>
</feature>
<feature type="signal peptide" evidence="2">
    <location>
        <begin position="1"/>
        <end position="20"/>
    </location>
</feature>